<feature type="transmembrane region" description="Helical" evidence="2">
    <location>
        <begin position="12"/>
        <end position="29"/>
    </location>
</feature>
<proteinExistence type="predicted"/>
<dbReference type="Proteomes" id="UP000554235">
    <property type="component" value="Unassembled WGS sequence"/>
</dbReference>
<keyword evidence="2" id="KW-1133">Transmembrane helix</keyword>
<reference evidence="3 4" key="1">
    <citation type="submission" date="2020-01" db="EMBL/GenBank/DDBJ databases">
        <title>Identification and distribution of gene clusters putatively required for synthesis of sphingolipid metabolism inhibitors in phylogenetically diverse species of the filamentous fungus Fusarium.</title>
        <authorList>
            <person name="Kim H.-S."/>
            <person name="Busman M."/>
            <person name="Brown D.W."/>
            <person name="Divon H."/>
            <person name="Uhlig S."/>
            <person name="Proctor R.H."/>
        </authorList>
    </citation>
    <scope>NUCLEOTIDE SEQUENCE [LARGE SCALE GENOMIC DNA]</scope>
    <source>
        <strain evidence="3 4">NRRL 20459</strain>
    </source>
</reference>
<organism evidence="3 4">
    <name type="scientific">Fusarium albosuccineum</name>
    <dbReference type="NCBI Taxonomy" id="1237068"/>
    <lineage>
        <taxon>Eukaryota</taxon>
        <taxon>Fungi</taxon>
        <taxon>Dikarya</taxon>
        <taxon>Ascomycota</taxon>
        <taxon>Pezizomycotina</taxon>
        <taxon>Sordariomycetes</taxon>
        <taxon>Hypocreomycetidae</taxon>
        <taxon>Hypocreales</taxon>
        <taxon>Nectriaceae</taxon>
        <taxon>Fusarium</taxon>
        <taxon>Fusarium decemcellulare species complex</taxon>
    </lineage>
</organism>
<feature type="compositionally biased region" description="Basic and acidic residues" evidence="1">
    <location>
        <begin position="124"/>
        <end position="133"/>
    </location>
</feature>
<accession>A0A8H4PBR6</accession>
<evidence type="ECO:0000313" key="3">
    <source>
        <dbReference type="EMBL" id="KAF4463486.1"/>
    </source>
</evidence>
<gene>
    <name evidence="3" type="ORF">FALBO_9691</name>
</gene>
<dbReference type="EMBL" id="JAADYS010001346">
    <property type="protein sequence ID" value="KAF4463486.1"/>
    <property type="molecule type" value="Genomic_DNA"/>
</dbReference>
<comment type="caution">
    <text evidence="3">The sequence shown here is derived from an EMBL/GenBank/DDBJ whole genome shotgun (WGS) entry which is preliminary data.</text>
</comment>
<feature type="region of interest" description="Disordered" evidence="1">
    <location>
        <begin position="88"/>
        <end position="191"/>
    </location>
</feature>
<evidence type="ECO:0000256" key="1">
    <source>
        <dbReference type="SAM" id="MobiDB-lite"/>
    </source>
</evidence>
<keyword evidence="2" id="KW-0472">Membrane</keyword>
<evidence type="ECO:0000313" key="4">
    <source>
        <dbReference type="Proteomes" id="UP000554235"/>
    </source>
</evidence>
<keyword evidence="4" id="KW-1185">Reference proteome</keyword>
<dbReference type="AlphaFoldDB" id="A0A8H4PBR6"/>
<keyword evidence="2" id="KW-0812">Transmembrane</keyword>
<protein>
    <submittedName>
        <fullName evidence="3">Uncharacterized protein</fullName>
    </submittedName>
</protein>
<name>A0A8H4PBR6_9HYPO</name>
<sequence length="394" mass="44159">MTTFSLSSIRRIFLHPLLIIGLMGVYVLARPLSPKGGLSPCLAAPLPTSTRSDVIFPAVEKLYERSSALYPAVCSEFVRHFRDSRRAENMKRGRNTTSTSVGETRAPGGFRPKSVVEEDEWTEESARGTREEPDLNGPEGNSKPDHTFQKVSKSRRAMKGSLAKPIPPPDTLRLPGASQDAMRNPKLRNDYHFSLPKKQVEAIREKESIREKEGIQLPRLGISLDRTKETPRALRVAIKNHYDVPVTFLNYTAPLKGSQYDLILTLEYLPHRPLSLAPVFSNEVAVIQPPTEGSKHDFPPPATAFVELGPGETLSHDIVIPDIDPSASEAWSKWLDKETGLPLGVQFRLRGQWRGIWPMTKEDAIATVKEAPNEDWLDKYTEDFWSDTVVFLAQ</sequence>
<evidence type="ECO:0000256" key="2">
    <source>
        <dbReference type="SAM" id="Phobius"/>
    </source>
</evidence>